<dbReference type="GO" id="GO:0003677">
    <property type="term" value="F:DNA binding"/>
    <property type="evidence" value="ECO:0007669"/>
    <property type="project" value="UniProtKB-KW"/>
</dbReference>
<dbReference type="AlphaFoldDB" id="A0A511N5D0"/>
<evidence type="ECO:0000313" key="6">
    <source>
        <dbReference type="Proteomes" id="UP000321306"/>
    </source>
</evidence>
<evidence type="ECO:0000313" key="5">
    <source>
        <dbReference type="EMBL" id="GEM48043.1"/>
    </source>
</evidence>
<keyword evidence="1" id="KW-0805">Transcription regulation</keyword>
<dbReference type="SMART" id="SM00866">
    <property type="entry name" value="UTRA"/>
    <property type="match status" value="1"/>
</dbReference>
<dbReference type="Gene3D" id="3.40.1410.10">
    <property type="entry name" value="Chorismate lyase-like"/>
    <property type="match status" value="1"/>
</dbReference>
<dbReference type="InterPro" id="IPR036388">
    <property type="entry name" value="WH-like_DNA-bd_sf"/>
</dbReference>
<comment type="caution">
    <text evidence="5">The sequence shown here is derived from an EMBL/GenBank/DDBJ whole genome shotgun (WGS) entry which is preliminary data.</text>
</comment>
<dbReference type="InterPro" id="IPR011663">
    <property type="entry name" value="UTRA"/>
</dbReference>
<dbReference type="PANTHER" id="PTHR44846">
    <property type="entry name" value="MANNOSYL-D-GLYCERATE TRANSPORT/METABOLISM SYSTEM REPRESSOR MNGR-RELATED"/>
    <property type="match status" value="1"/>
</dbReference>
<dbReference type="PROSITE" id="PS50949">
    <property type="entry name" value="HTH_GNTR"/>
    <property type="match status" value="1"/>
</dbReference>
<dbReference type="SUPFAM" id="SSF64288">
    <property type="entry name" value="Chorismate lyase-like"/>
    <property type="match status" value="1"/>
</dbReference>
<dbReference type="Pfam" id="PF07702">
    <property type="entry name" value="UTRA"/>
    <property type="match status" value="1"/>
</dbReference>
<dbReference type="Gene3D" id="1.10.10.10">
    <property type="entry name" value="Winged helix-like DNA-binding domain superfamily/Winged helix DNA-binding domain"/>
    <property type="match status" value="1"/>
</dbReference>
<dbReference type="Proteomes" id="UP000321306">
    <property type="component" value="Unassembled WGS sequence"/>
</dbReference>
<protein>
    <submittedName>
        <fullName evidence="5">GntR family transcriptional regulator</fullName>
    </submittedName>
</protein>
<name>A0A511N5D0_DEIC1</name>
<dbReference type="SMART" id="SM00345">
    <property type="entry name" value="HTH_GNTR"/>
    <property type="match status" value="1"/>
</dbReference>
<keyword evidence="3" id="KW-0804">Transcription</keyword>
<gene>
    <name evidence="5" type="ORF">DC3_36780</name>
</gene>
<dbReference type="RefSeq" id="WP_246130729.1">
    <property type="nucleotide sequence ID" value="NZ_BJXB01000017.1"/>
</dbReference>
<evidence type="ECO:0000256" key="1">
    <source>
        <dbReference type="ARBA" id="ARBA00023015"/>
    </source>
</evidence>
<dbReference type="Pfam" id="PF00392">
    <property type="entry name" value="GntR"/>
    <property type="match status" value="1"/>
</dbReference>
<evidence type="ECO:0000256" key="3">
    <source>
        <dbReference type="ARBA" id="ARBA00023163"/>
    </source>
</evidence>
<dbReference type="GO" id="GO:0003700">
    <property type="term" value="F:DNA-binding transcription factor activity"/>
    <property type="evidence" value="ECO:0007669"/>
    <property type="project" value="InterPro"/>
</dbReference>
<sequence>MLHDVLTQASKSLNPTDSTPMYLQVAGILEKMIDDQVFTEGSALPSERDLTQAFNVSRVTIRQALGVLEERERLTRKRGSGTYVASKRIMQSLSSLTSFSDDMRARGMVPGARVISFERSRPNPSEALNLGISPTQEVYRLKRLRTANDIPLAIETSVLPTTILQQNLSREDIENHSLYTFLQKQGRYPSRALQHLRAKSADPDTAHLLNLPKNSAVLHTERITWDQDGRLLEYVVSSYRGDMYDFIVELKTGL</sequence>
<organism evidence="5 6">
    <name type="scientific">Deinococcus cellulosilyticus (strain DSM 18568 / NBRC 106333 / KACC 11606 / 5516J-15)</name>
    <dbReference type="NCBI Taxonomy" id="1223518"/>
    <lineage>
        <taxon>Bacteria</taxon>
        <taxon>Thermotogati</taxon>
        <taxon>Deinococcota</taxon>
        <taxon>Deinococci</taxon>
        <taxon>Deinococcales</taxon>
        <taxon>Deinococcaceae</taxon>
        <taxon>Deinococcus</taxon>
    </lineage>
</organism>
<dbReference type="SUPFAM" id="SSF46785">
    <property type="entry name" value="Winged helix' DNA-binding domain"/>
    <property type="match status" value="1"/>
</dbReference>
<keyword evidence="6" id="KW-1185">Reference proteome</keyword>
<evidence type="ECO:0000256" key="2">
    <source>
        <dbReference type="ARBA" id="ARBA00023125"/>
    </source>
</evidence>
<dbReference type="GO" id="GO:0045892">
    <property type="term" value="P:negative regulation of DNA-templated transcription"/>
    <property type="evidence" value="ECO:0007669"/>
    <property type="project" value="TreeGrafter"/>
</dbReference>
<dbReference type="InterPro" id="IPR036390">
    <property type="entry name" value="WH_DNA-bd_sf"/>
</dbReference>
<dbReference type="InterPro" id="IPR000524">
    <property type="entry name" value="Tscrpt_reg_HTH_GntR"/>
</dbReference>
<dbReference type="CDD" id="cd07377">
    <property type="entry name" value="WHTH_GntR"/>
    <property type="match status" value="1"/>
</dbReference>
<dbReference type="InterPro" id="IPR028978">
    <property type="entry name" value="Chorismate_lyase_/UTRA_dom_sf"/>
</dbReference>
<proteinExistence type="predicted"/>
<dbReference type="InterPro" id="IPR050679">
    <property type="entry name" value="Bact_HTH_transcr_reg"/>
</dbReference>
<dbReference type="EMBL" id="BJXB01000017">
    <property type="protein sequence ID" value="GEM48043.1"/>
    <property type="molecule type" value="Genomic_DNA"/>
</dbReference>
<accession>A0A511N5D0</accession>
<keyword evidence="2" id="KW-0238">DNA-binding</keyword>
<dbReference type="PANTHER" id="PTHR44846:SF1">
    <property type="entry name" value="MANNOSYL-D-GLYCERATE TRANSPORT_METABOLISM SYSTEM REPRESSOR MNGR-RELATED"/>
    <property type="match status" value="1"/>
</dbReference>
<dbReference type="PRINTS" id="PR00035">
    <property type="entry name" value="HTHGNTR"/>
</dbReference>
<evidence type="ECO:0000259" key="4">
    <source>
        <dbReference type="PROSITE" id="PS50949"/>
    </source>
</evidence>
<feature type="domain" description="HTH gntR-type" evidence="4">
    <location>
        <begin position="19"/>
        <end position="87"/>
    </location>
</feature>
<reference evidence="5 6" key="1">
    <citation type="submission" date="2019-07" db="EMBL/GenBank/DDBJ databases">
        <title>Whole genome shotgun sequence of Deinococcus cellulosilyticus NBRC 106333.</title>
        <authorList>
            <person name="Hosoyama A."/>
            <person name="Uohara A."/>
            <person name="Ohji S."/>
            <person name="Ichikawa N."/>
        </authorList>
    </citation>
    <scope>NUCLEOTIDE SEQUENCE [LARGE SCALE GENOMIC DNA]</scope>
    <source>
        <strain evidence="5 6">NBRC 106333</strain>
    </source>
</reference>